<reference evidence="3" key="1">
    <citation type="submission" date="2023-10" db="EMBL/GenBank/DDBJ databases">
        <title>Genome assembly of Pristionchus species.</title>
        <authorList>
            <person name="Yoshida K."/>
            <person name="Sommer R.J."/>
        </authorList>
    </citation>
    <scope>NUCLEOTIDE SEQUENCE</scope>
    <source>
        <strain evidence="3">RS5133</strain>
    </source>
</reference>
<feature type="chain" id="PRO_5043630159" description="G protein-coupled receptor" evidence="2">
    <location>
        <begin position="19"/>
        <end position="182"/>
    </location>
</feature>
<feature type="transmembrane region" description="Helical" evidence="1">
    <location>
        <begin position="63"/>
        <end position="84"/>
    </location>
</feature>
<feature type="non-terminal residue" evidence="3">
    <location>
        <position position="1"/>
    </location>
</feature>
<dbReference type="Pfam" id="PF10318">
    <property type="entry name" value="7TM_GPCR_Srh"/>
    <property type="match status" value="1"/>
</dbReference>
<keyword evidence="1" id="KW-0812">Transmembrane</keyword>
<sequence length="182" mass="20544">QILLAAILNALLAANVVGTGYFGKDHDRSAQIMEQERELRWFTSRGGTIFLFGPPGDPQYFKWQLAFLAISILIISPPIIFFTADAMKNIRVSSANILSGSTQAMARRMFHVFMVQCTGAVVCYLVPLSFMLGSMVIDLTPIPGWLLAPCRFILLNTFQIMFTVNDHQFCIFFIFKNQSHRK</sequence>
<feature type="signal peptide" evidence="2">
    <location>
        <begin position="1"/>
        <end position="18"/>
    </location>
</feature>
<dbReference type="InterPro" id="IPR019422">
    <property type="entry name" value="7TM_GPCR_serpentine_rcpt_Srh"/>
</dbReference>
<dbReference type="AlphaFoldDB" id="A0AAV5VX25"/>
<proteinExistence type="predicted"/>
<accession>A0AAV5VX25</accession>
<dbReference type="Proteomes" id="UP001432322">
    <property type="component" value="Unassembled WGS sequence"/>
</dbReference>
<dbReference type="PANTHER" id="PTHR45830">
    <property type="entry name" value="SERPENTINE RECEPTOR, CLASS I"/>
    <property type="match status" value="1"/>
</dbReference>
<evidence type="ECO:0000313" key="3">
    <source>
        <dbReference type="EMBL" id="GMT22620.1"/>
    </source>
</evidence>
<protein>
    <recommendedName>
        <fullName evidence="5">G protein-coupled receptor</fullName>
    </recommendedName>
</protein>
<keyword evidence="4" id="KW-1185">Reference proteome</keyword>
<evidence type="ECO:0000256" key="1">
    <source>
        <dbReference type="SAM" id="Phobius"/>
    </source>
</evidence>
<dbReference type="PANTHER" id="PTHR45830:SF15">
    <property type="entry name" value="SERPENTINE RECEPTOR, CLASS I"/>
    <property type="match status" value="1"/>
</dbReference>
<name>A0AAV5VX25_9BILA</name>
<evidence type="ECO:0000313" key="4">
    <source>
        <dbReference type="Proteomes" id="UP001432322"/>
    </source>
</evidence>
<evidence type="ECO:0008006" key="5">
    <source>
        <dbReference type="Google" id="ProtNLM"/>
    </source>
</evidence>
<gene>
    <name evidence="3" type="ORF">PFISCL1PPCAC_13917</name>
</gene>
<keyword evidence="1" id="KW-0472">Membrane</keyword>
<organism evidence="3 4">
    <name type="scientific">Pristionchus fissidentatus</name>
    <dbReference type="NCBI Taxonomy" id="1538716"/>
    <lineage>
        <taxon>Eukaryota</taxon>
        <taxon>Metazoa</taxon>
        <taxon>Ecdysozoa</taxon>
        <taxon>Nematoda</taxon>
        <taxon>Chromadorea</taxon>
        <taxon>Rhabditida</taxon>
        <taxon>Rhabditina</taxon>
        <taxon>Diplogasteromorpha</taxon>
        <taxon>Diplogasteroidea</taxon>
        <taxon>Neodiplogasteridae</taxon>
        <taxon>Pristionchus</taxon>
    </lineage>
</organism>
<keyword evidence="2" id="KW-0732">Signal</keyword>
<feature type="transmembrane region" description="Helical" evidence="1">
    <location>
        <begin position="152"/>
        <end position="175"/>
    </location>
</feature>
<feature type="transmembrane region" description="Helical" evidence="1">
    <location>
        <begin position="110"/>
        <end position="132"/>
    </location>
</feature>
<keyword evidence="1" id="KW-1133">Transmembrane helix</keyword>
<evidence type="ECO:0000256" key="2">
    <source>
        <dbReference type="SAM" id="SignalP"/>
    </source>
</evidence>
<feature type="non-terminal residue" evidence="3">
    <location>
        <position position="182"/>
    </location>
</feature>
<dbReference type="EMBL" id="BTSY01000004">
    <property type="protein sequence ID" value="GMT22620.1"/>
    <property type="molecule type" value="Genomic_DNA"/>
</dbReference>
<comment type="caution">
    <text evidence="3">The sequence shown here is derived from an EMBL/GenBank/DDBJ whole genome shotgun (WGS) entry which is preliminary data.</text>
</comment>